<accession>A0A919X7G6</accession>
<evidence type="ECO:0000256" key="1">
    <source>
        <dbReference type="ARBA" id="ARBA00001974"/>
    </source>
</evidence>
<gene>
    <name evidence="6" type="primary">dadA</name>
    <name evidence="6" type="ORF">J43TS3_01440</name>
</gene>
<comment type="cofactor">
    <cofactor evidence="1">
        <name>FAD</name>
        <dbReference type="ChEBI" id="CHEBI:57692"/>
    </cofactor>
</comment>
<dbReference type="RefSeq" id="WP_212919079.1">
    <property type="nucleotide sequence ID" value="NZ_BORP01000001.1"/>
</dbReference>
<comment type="similarity">
    <text evidence="2">Belongs to the DadA oxidoreductase family.</text>
</comment>
<dbReference type="SUPFAM" id="SSF51905">
    <property type="entry name" value="FAD/NAD(P)-binding domain"/>
    <property type="match status" value="1"/>
</dbReference>
<keyword evidence="7" id="KW-1185">Reference proteome</keyword>
<evidence type="ECO:0000256" key="2">
    <source>
        <dbReference type="ARBA" id="ARBA00009410"/>
    </source>
</evidence>
<dbReference type="EMBL" id="BORP01000001">
    <property type="protein sequence ID" value="GIO25533.1"/>
    <property type="molecule type" value="Genomic_DNA"/>
</dbReference>
<dbReference type="InterPro" id="IPR036188">
    <property type="entry name" value="FAD/NAD-bd_sf"/>
</dbReference>
<reference evidence="6" key="1">
    <citation type="submission" date="2021-03" db="EMBL/GenBank/DDBJ databases">
        <title>Antimicrobial resistance genes in bacteria isolated from Japanese honey, and their potential for conferring macrolide and lincosamide resistance in the American foulbrood pathogen Paenibacillus larvae.</title>
        <authorList>
            <person name="Okamoto M."/>
            <person name="Kumagai M."/>
            <person name="Kanamori H."/>
            <person name="Takamatsu D."/>
        </authorList>
    </citation>
    <scope>NUCLEOTIDE SEQUENCE</scope>
    <source>
        <strain evidence="6">J43TS3</strain>
    </source>
</reference>
<dbReference type="Gene3D" id="3.30.9.10">
    <property type="entry name" value="D-Amino Acid Oxidase, subunit A, domain 2"/>
    <property type="match status" value="1"/>
</dbReference>
<dbReference type="Gene3D" id="3.50.50.60">
    <property type="entry name" value="FAD/NAD(P)-binding domain"/>
    <property type="match status" value="1"/>
</dbReference>
<sequence length="371" mass="40233">MKDFIIVGGGILGATTAYKLAKSGADILLVDQSGNGQATDAAAGVICPWLSQRRNKKWYSLARNGARIYPSIVRELEEDGEIETGYAKVGALSIHHAEEKLLAMKERAITRKEEAPEIGEISLLSPKQTRELFPLVDESYSSIHISGAARVDGRVFRNALLRAAKKYGAELLDGHATLYHSNSRVKGIYINDTIYEAKTVIAACGAWMGELLQPLGIHFQARGQKGQLLHLELQNEEANHWPVLMPPTSQSIVPFKHRLVIGATHENDVGFDQRITAGGIHDILSKALEVLPSLSDSPILEARVGFRPFTPEFLPVIGTIQGISGLMLANGLGSSGLTTGPFVGTQLAKLALGEKLDIELKDYDVHGALFN</sequence>
<comment type="caution">
    <text evidence="6">The sequence shown here is derived from an EMBL/GenBank/DDBJ whole genome shotgun (WGS) entry which is preliminary data.</text>
</comment>
<evidence type="ECO:0000256" key="3">
    <source>
        <dbReference type="ARBA" id="ARBA00022630"/>
    </source>
</evidence>
<dbReference type="GO" id="GO:0005737">
    <property type="term" value="C:cytoplasm"/>
    <property type="evidence" value="ECO:0007669"/>
    <property type="project" value="TreeGrafter"/>
</dbReference>
<dbReference type="Pfam" id="PF01266">
    <property type="entry name" value="DAO"/>
    <property type="match status" value="1"/>
</dbReference>
<proteinExistence type="inferred from homology"/>
<evidence type="ECO:0000313" key="7">
    <source>
        <dbReference type="Proteomes" id="UP000676917"/>
    </source>
</evidence>
<keyword evidence="3" id="KW-0285">Flavoprotein</keyword>
<dbReference type="PANTHER" id="PTHR13847">
    <property type="entry name" value="SARCOSINE DEHYDROGENASE-RELATED"/>
    <property type="match status" value="1"/>
</dbReference>
<dbReference type="InterPro" id="IPR006076">
    <property type="entry name" value="FAD-dep_OxRdtase"/>
</dbReference>
<dbReference type="Proteomes" id="UP000676917">
    <property type="component" value="Unassembled WGS sequence"/>
</dbReference>
<dbReference type="AlphaFoldDB" id="A0A919X7G6"/>
<protein>
    <submittedName>
        <fullName evidence="6">Oxidoreductase</fullName>
    </submittedName>
</protein>
<name>A0A919X7G6_9BACI</name>
<dbReference type="SUPFAM" id="SSF54373">
    <property type="entry name" value="FAD-linked reductases, C-terminal domain"/>
    <property type="match status" value="1"/>
</dbReference>
<evidence type="ECO:0000259" key="5">
    <source>
        <dbReference type="Pfam" id="PF01266"/>
    </source>
</evidence>
<evidence type="ECO:0000256" key="4">
    <source>
        <dbReference type="ARBA" id="ARBA00023002"/>
    </source>
</evidence>
<dbReference type="GO" id="GO:0016491">
    <property type="term" value="F:oxidoreductase activity"/>
    <property type="evidence" value="ECO:0007669"/>
    <property type="project" value="UniProtKB-KW"/>
</dbReference>
<evidence type="ECO:0000313" key="6">
    <source>
        <dbReference type="EMBL" id="GIO25533.1"/>
    </source>
</evidence>
<keyword evidence="4" id="KW-0560">Oxidoreductase</keyword>
<dbReference type="PANTHER" id="PTHR13847:SF286">
    <property type="entry name" value="D-AMINO ACID DEHYDROGENASE"/>
    <property type="match status" value="1"/>
</dbReference>
<feature type="domain" description="FAD dependent oxidoreductase" evidence="5">
    <location>
        <begin position="3"/>
        <end position="350"/>
    </location>
</feature>
<organism evidence="6 7">
    <name type="scientific">Ornithinibacillus bavariensis</name>
    <dbReference type="NCBI Taxonomy" id="545502"/>
    <lineage>
        <taxon>Bacteria</taxon>
        <taxon>Bacillati</taxon>
        <taxon>Bacillota</taxon>
        <taxon>Bacilli</taxon>
        <taxon>Bacillales</taxon>
        <taxon>Bacillaceae</taxon>
        <taxon>Ornithinibacillus</taxon>
    </lineage>
</organism>